<dbReference type="InterPro" id="IPR001433">
    <property type="entry name" value="OxRdtase_FAD/NAD-bd"/>
</dbReference>
<dbReference type="PROSITE" id="PS51384">
    <property type="entry name" value="FAD_FR"/>
    <property type="match status" value="1"/>
</dbReference>
<proteinExistence type="predicted"/>
<keyword evidence="4" id="KW-0479">Metal-binding</keyword>
<dbReference type="GO" id="GO:0016491">
    <property type="term" value="F:oxidoreductase activity"/>
    <property type="evidence" value="ECO:0007669"/>
    <property type="project" value="UniProtKB-KW"/>
</dbReference>
<keyword evidence="2" id="KW-0285">Flavoprotein</keyword>
<evidence type="ECO:0000313" key="11">
    <source>
        <dbReference type="EMBL" id="KRM29795.1"/>
    </source>
</evidence>
<evidence type="ECO:0000256" key="3">
    <source>
        <dbReference type="ARBA" id="ARBA00022714"/>
    </source>
</evidence>
<dbReference type="EMBL" id="AZFW01000010">
    <property type="protein sequence ID" value="KRM29795.1"/>
    <property type="molecule type" value="Genomic_DNA"/>
</dbReference>
<feature type="transmembrane region" description="Helical" evidence="9">
    <location>
        <begin position="73"/>
        <end position="93"/>
    </location>
</feature>
<comment type="cofactor">
    <cofactor evidence="1">
        <name>FAD</name>
        <dbReference type="ChEBI" id="CHEBI:57692"/>
    </cofactor>
</comment>
<dbReference type="AlphaFoldDB" id="A0A0R1XT09"/>
<dbReference type="eggNOG" id="COG4097">
    <property type="taxonomic scope" value="Bacteria"/>
</dbReference>
<keyword evidence="9" id="KW-0812">Transmembrane</keyword>
<feature type="transmembrane region" description="Helical" evidence="9">
    <location>
        <begin position="43"/>
        <end position="61"/>
    </location>
</feature>
<dbReference type="RefSeq" id="WP_027829179.1">
    <property type="nucleotide sequence ID" value="NZ_AUEH01000044.1"/>
</dbReference>
<keyword evidence="9" id="KW-1133">Transmembrane helix</keyword>
<protein>
    <submittedName>
        <fullName evidence="11">Ferric reductase</fullName>
    </submittedName>
</protein>
<evidence type="ECO:0000256" key="7">
    <source>
        <dbReference type="ARBA" id="ARBA00023004"/>
    </source>
</evidence>
<keyword evidence="9" id="KW-0472">Membrane</keyword>
<evidence type="ECO:0000256" key="5">
    <source>
        <dbReference type="ARBA" id="ARBA00022827"/>
    </source>
</evidence>
<evidence type="ECO:0000256" key="9">
    <source>
        <dbReference type="SAM" id="Phobius"/>
    </source>
</evidence>
<feature type="domain" description="FAD-binding FR-type" evidence="10">
    <location>
        <begin position="203"/>
        <end position="305"/>
    </location>
</feature>
<evidence type="ECO:0000256" key="1">
    <source>
        <dbReference type="ARBA" id="ARBA00001974"/>
    </source>
</evidence>
<evidence type="ECO:0000256" key="2">
    <source>
        <dbReference type="ARBA" id="ARBA00022630"/>
    </source>
</evidence>
<keyword evidence="5" id="KW-0274">FAD</keyword>
<dbReference type="Pfam" id="PF00175">
    <property type="entry name" value="NAD_binding_1"/>
    <property type="match status" value="1"/>
</dbReference>
<dbReference type="InterPro" id="IPR017927">
    <property type="entry name" value="FAD-bd_FR_type"/>
</dbReference>
<evidence type="ECO:0000259" key="10">
    <source>
        <dbReference type="PROSITE" id="PS51384"/>
    </source>
</evidence>
<dbReference type="GO" id="GO:0046872">
    <property type="term" value="F:metal ion binding"/>
    <property type="evidence" value="ECO:0007669"/>
    <property type="project" value="UniProtKB-KW"/>
</dbReference>
<keyword evidence="7" id="KW-0408">Iron</keyword>
<dbReference type="GO" id="GO:0050660">
    <property type="term" value="F:flavin adenine dinucleotide binding"/>
    <property type="evidence" value="ECO:0007669"/>
    <property type="project" value="TreeGrafter"/>
</dbReference>
<feature type="transmembrane region" description="Helical" evidence="9">
    <location>
        <begin position="182"/>
        <end position="200"/>
    </location>
</feature>
<keyword evidence="3" id="KW-0001">2Fe-2S</keyword>
<dbReference type="Pfam" id="PF08022">
    <property type="entry name" value="FAD_binding_8"/>
    <property type="match status" value="1"/>
</dbReference>
<accession>A0A0R1XT09</accession>
<dbReference type="InterPro" id="IPR017938">
    <property type="entry name" value="Riboflavin_synthase-like_b-brl"/>
</dbReference>
<dbReference type="PANTHER" id="PTHR47354">
    <property type="entry name" value="NADH OXIDOREDUCTASE HCR"/>
    <property type="match status" value="1"/>
</dbReference>
<dbReference type="InterPro" id="IPR039261">
    <property type="entry name" value="FNR_nucleotide-bd"/>
</dbReference>
<dbReference type="InterPro" id="IPR013112">
    <property type="entry name" value="FAD-bd_8"/>
</dbReference>
<keyword evidence="6" id="KW-0560">Oxidoreductase</keyword>
<dbReference type="SUPFAM" id="SSF52343">
    <property type="entry name" value="Ferredoxin reductase-like, C-terminal NADP-linked domain"/>
    <property type="match status" value="1"/>
</dbReference>
<evidence type="ECO:0000256" key="6">
    <source>
        <dbReference type="ARBA" id="ARBA00023002"/>
    </source>
</evidence>
<gene>
    <name evidence="11" type="ORF">FC91_GL000288</name>
</gene>
<dbReference type="OrthoDB" id="573132at2"/>
<dbReference type="PANTHER" id="PTHR47354:SF8">
    <property type="entry name" value="1,2-PHENYLACETYL-COA EPOXIDASE, SUBUNIT E"/>
    <property type="match status" value="1"/>
</dbReference>
<feature type="transmembrane region" description="Helical" evidence="9">
    <location>
        <begin position="154"/>
        <end position="176"/>
    </location>
</feature>
<dbReference type="InterPro" id="IPR050415">
    <property type="entry name" value="MRET"/>
</dbReference>
<dbReference type="PATRIC" id="fig|1122147.4.peg.302"/>
<dbReference type="Gene3D" id="2.40.30.10">
    <property type="entry name" value="Translation factors"/>
    <property type="match status" value="1"/>
</dbReference>
<dbReference type="Proteomes" id="UP000050949">
    <property type="component" value="Unassembled WGS sequence"/>
</dbReference>
<organism evidence="11 12">
    <name type="scientific">Schleiferilactobacillus harbinensis DSM 16991</name>
    <dbReference type="NCBI Taxonomy" id="1122147"/>
    <lineage>
        <taxon>Bacteria</taxon>
        <taxon>Bacillati</taxon>
        <taxon>Bacillota</taxon>
        <taxon>Bacilli</taxon>
        <taxon>Lactobacillales</taxon>
        <taxon>Lactobacillaceae</taxon>
        <taxon>Schleiferilactobacillus</taxon>
    </lineage>
</organism>
<name>A0A0R1XT09_9LACO</name>
<dbReference type="GO" id="GO:0051537">
    <property type="term" value="F:2 iron, 2 sulfur cluster binding"/>
    <property type="evidence" value="ECO:0007669"/>
    <property type="project" value="UniProtKB-KW"/>
</dbReference>
<sequence>MFKRHNYALGLAWLGILFLVPLPFVQTVDAGLPAIYNDERQAVLFGVIAYVWMLTAIYLSTRPRWLDRLIGLPEMYLIHGLLSIAALGLAYLHKTSTQSQGWIERTGDWAFNLFLAVMLYSLIFLAGWLTSRVPPLAQLKTWLEKIFKHEFNVWVHRLNLVATLLIFIHVLLISYIRAITPFLALFLAASLGVAASYAWAKLGPRAAGRLLANRPLTPGVQELTIRLPRTQQPALHAGDFIFLSFPTLPGLREPHPFSIVNDPANDRTVIRLAIRGDGDFTRQLASVAPPQPVVLQGGYGRYQAFLREQQPAHVIMIAGGTGVVPLLSVTAAQPQQPTTFFYSARTAAGLLYPELFQAWQKRPAFTAFRQVGRFSDDLVVQQLPANTAQTAVLIGGPAALARHWIKVLTQHGIPRGQIYYEAFTW</sequence>
<comment type="caution">
    <text evidence="11">The sequence shown here is derived from an EMBL/GenBank/DDBJ whole genome shotgun (WGS) entry which is preliminary data.</text>
</comment>
<feature type="transmembrane region" description="Helical" evidence="9">
    <location>
        <begin position="113"/>
        <end position="133"/>
    </location>
</feature>
<dbReference type="SUPFAM" id="SSF63380">
    <property type="entry name" value="Riboflavin synthase domain-like"/>
    <property type="match status" value="1"/>
</dbReference>
<dbReference type="Gene3D" id="3.40.50.80">
    <property type="entry name" value="Nucleotide-binding domain of ferredoxin-NADP reductase (FNR) module"/>
    <property type="match status" value="1"/>
</dbReference>
<evidence type="ECO:0000256" key="8">
    <source>
        <dbReference type="ARBA" id="ARBA00023014"/>
    </source>
</evidence>
<reference evidence="11 12" key="1">
    <citation type="journal article" date="2015" name="Genome Announc.">
        <title>Expanding the biotechnology potential of lactobacilli through comparative genomics of 213 strains and associated genera.</title>
        <authorList>
            <person name="Sun Z."/>
            <person name="Harris H.M."/>
            <person name="McCann A."/>
            <person name="Guo C."/>
            <person name="Argimon S."/>
            <person name="Zhang W."/>
            <person name="Yang X."/>
            <person name="Jeffery I.B."/>
            <person name="Cooney J.C."/>
            <person name="Kagawa T.F."/>
            <person name="Liu W."/>
            <person name="Song Y."/>
            <person name="Salvetti E."/>
            <person name="Wrobel A."/>
            <person name="Rasinkangas P."/>
            <person name="Parkhill J."/>
            <person name="Rea M.C."/>
            <person name="O'Sullivan O."/>
            <person name="Ritari J."/>
            <person name="Douillard F.P."/>
            <person name="Paul Ross R."/>
            <person name="Yang R."/>
            <person name="Briner A.E."/>
            <person name="Felis G.E."/>
            <person name="de Vos W.M."/>
            <person name="Barrangou R."/>
            <person name="Klaenhammer T.R."/>
            <person name="Caufield P.W."/>
            <person name="Cui Y."/>
            <person name="Zhang H."/>
            <person name="O'Toole P.W."/>
        </authorList>
    </citation>
    <scope>NUCLEOTIDE SEQUENCE [LARGE SCALE GENOMIC DNA]</scope>
    <source>
        <strain evidence="11 12">DSM 16991</strain>
    </source>
</reference>
<evidence type="ECO:0000313" key="12">
    <source>
        <dbReference type="Proteomes" id="UP000050949"/>
    </source>
</evidence>
<keyword evidence="8" id="KW-0411">Iron-sulfur</keyword>
<evidence type="ECO:0000256" key="4">
    <source>
        <dbReference type="ARBA" id="ARBA00022723"/>
    </source>
</evidence>